<dbReference type="CDD" id="cd16385">
    <property type="entry name" value="IcmL"/>
    <property type="match status" value="1"/>
</dbReference>
<reference evidence="3" key="1">
    <citation type="submission" date="2018-10" db="EMBL/GenBank/DDBJ databases">
        <authorList>
            <consortium name="NARMS: The National Antimicrobial Resistance Monitoring System"/>
        </authorList>
    </citation>
    <scope>NUCLEOTIDE SEQUENCE [LARGE SCALE GENOMIC DNA]</scope>
    <source>
        <strain evidence="3">CVM N17EC0388</strain>
    </source>
</reference>
<dbReference type="EMBL" id="RNRV01000013">
    <property type="protein sequence ID" value="MHO04586.1"/>
    <property type="molecule type" value="Genomic_DNA"/>
</dbReference>
<evidence type="ECO:0000256" key="2">
    <source>
        <dbReference type="SAM" id="Phobius"/>
    </source>
</evidence>
<dbReference type="InterPro" id="IPR021055">
    <property type="entry name" value="T4BSS_IcmL/DotI"/>
</dbReference>
<protein>
    <submittedName>
        <fullName evidence="3">Uncharacterized protein</fullName>
    </submittedName>
</protein>
<feature type="compositionally biased region" description="Low complexity" evidence="1">
    <location>
        <begin position="1"/>
        <end position="14"/>
    </location>
</feature>
<gene>
    <name evidence="3" type="ORF">D9F05_09400</name>
</gene>
<evidence type="ECO:0000256" key="1">
    <source>
        <dbReference type="SAM" id="MobiDB-lite"/>
    </source>
</evidence>
<sequence length="237" mass="26077">MSQEQTGNSQQQQHQPDESQADVVAQAVSTALQLANKHELQFQRRLSKYLAAGVVGLTGLAALLGLGIYVLKTHEVDREYFAYDSRTGVMVPLKPLDRPNMTPTGLLSWTMDCVERSHSFDVVNYRKQLTGAMGCFTDAGWNGFYSALERSGNLKEVIDKKMIATATRAGPAVIQKQGVNPQTGVYTYIVRFPMNVVYQGEGRMPGQKLMMTTMVERVDTAESPDGVGISQIIGEPQ</sequence>
<feature type="transmembrane region" description="Helical" evidence="2">
    <location>
        <begin position="49"/>
        <end position="71"/>
    </location>
</feature>
<dbReference type="Pfam" id="PF11393">
    <property type="entry name" value="T4BSS_DotI_IcmL"/>
    <property type="match status" value="1"/>
</dbReference>
<name>A0A3L0VX43_ECOLX</name>
<proteinExistence type="predicted"/>
<feature type="region of interest" description="Disordered" evidence="1">
    <location>
        <begin position="1"/>
        <end position="22"/>
    </location>
</feature>
<dbReference type="AlphaFoldDB" id="A0A3L0VX43"/>
<keyword evidence="2" id="KW-0472">Membrane</keyword>
<keyword evidence="2" id="KW-0812">Transmembrane</keyword>
<organism evidence="3">
    <name type="scientific">Escherichia coli</name>
    <dbReference type="NCBI Taxonomy" id="562"/>
    <lineage>
        <taxon>Bacteria</taxon>
        <taxon>Pseudomonadati</taxon>
        <taxon>Pseudomonadota</taxon>
        <taxon>Gammaproteobacteria</taxon>
        <taxon>Enterobacterales</taxon>
        <taxon>Enterobacteriaceae</taxon>
        <taxon>Escherichia</taxon>
    </lineage>
</organism>
<keyword evidence="2" id="KW-1133">Transmembrane helix</keyword>
<comment type="caution">
    <text evidence="3">The sequence shown here is derived from an EMBL/GenBank/DDBJ whole genome shotgun (WGS) entry which is preliminary data.</text>
</comment>
<evidence type="ECO:0000313" key="3">
    <source>
        <dbReference type="EMBL" id="MHO04586.1"/>
    </source>
</evidence>
<accession>A0A3L0VX43</accession>